<dbReference type="CDD" id="cd03768">
    <property type="entry name" value="SR_ResInv"/>
    <property type="match status" value="1"/>
</dbReference>
<evidence type="ECO:0000313" key="5">
    <source>
        <dbReference type="Proteomes" id="UP000219215"/>
    </source>
</evidence>
<dbReference type="Pfam" id="PF13408">
    <property type="entry name" value="Zn_ribbon_recom"/>
    <property type="match status" value="1"/>
</dbReference>
<dbReference type="EMBL" id="LT907975">
    <property type="protein sequence ID" value="SOB57581.1"/>
    <property type="molecule type" value="Genomic_DNA"/>
</dbReference>
<dbReference type="InterPro" id="IPR036162">
    <property type="entry name" value="Resolvase-like_N_sf"/>
</dbReference>
<dbReference type="GO" id="GO:0000150">
    <property type="term" value="F:DNA strand exchange activity"/>
    <property type="evidence" value="ECO:0007669"/>
    <property type="project" value="InterPro"/>
</dbReference>
<keyword evidence="1" id="KW-0175">Coiled coil</keyword>
<evidence type="ECO:0000256" key="1">
    <source>
        <dbReference type="SAM" id="Coils"/>
    </source>
</evidence>
<dbReference type="Gene3D" id="3.40.50.1390">
    <property type="entry name" value="Resolvase, N-terminal catalytic domain"/>
    <property type="match status" value="1"/>
</dbReference>
<dbReference type="InterPro" id="IPR025827">
    <property type="entry name" value="Zn_ribbon_recom_dom"/>
</dbReference>
<feature type="coiled-coil region" evidence="1">
    <location>
        <begin position="391"/>
        <end position="467"/>
    </location>
</feature>
<evidence type="ECO:0000313" key="4">
    <source>
        <dbReference type="EMBL" id="SOB57581.1"/>
    </source>
</evidence>
<sequence>MSKNNNRGRGEARESASRTNGTIRCAIYTRKSTDEGLEQEFNSLDAQRESAEAYIASQRHEGWVCIPDRFDDGGFTGGNMERPALKRLFAGIESGDIDCVVVYKVDRLSRSLLDFARMMELFDKHAVSFVSVTQQFNTTSSMGRLTLNILLSFAQFEREIISERTRDKMSAARRKGKWVGGMPVLGYDVDPKGGKLIVNEDEAAQVRGMYQLYLEHRAMIPVVQEIDRRGWQTKRWTTKKGQDRGGKPFSKSSLFRLLTNVIYTGKVDYKGTIYNGEHSEIVDIDLWQRVQDALRRNGSTGGKEVRNKYGALLKGLLYCAPCGTGMVHTYTAKDNGKRYRYYVCLNAQQRGWASCPTKSLNAHEIETAVVGHIRSIGRNEEIISATAAKVREESGKRMAELETEQRGHERELKRLHTGVQKLVGESFTAVSNGGAAMDQLADLQDRIRTIEQRMTAIREEVIAIQRETVDEGDMARALAVFDPVWESLSPREQTRIVRLLVERVGYDGRDGRVTVTFRSPGVKALCSEADIRNREVSA</sequence>
<accession>A0A2C8F5B3</accession>
<name>A0A2C8F5B3_9BACT</name>
<dbReference type="OrthoDB" id="7277848at2"/>
<dbReference type="InterPro" id="IPR050639">
    <property type="entry name" value="SSR_resolvase"/>
</dbReference>
<dbReference type="PROSITE" id="PS51737">
    <property type="entry name" value="RECOMBINASE_DNA_BIND"/>
    <property type="match status" value="1"/>
</dbReference>
<feature type="domain" description="Recombinase" evidence="3">
    <location>
        <begin position="184"/>
        <end position="300"/>
    </location>
</feature>
<dbReference type="PANTHER" id="PTHR30461">
    <property type="entry name" value="DNA-INVERTASE FROM LAMBDOID PROPHAGE"/>
    <property type="match status" value="1"/>
</dbReference>
<dbReference type="InterPro" id="IPR011109">
    <property type="entry name" value="DNA_bind_recombinase_dom"/>
</dbReference>
<organism evidence="4 5">
    <name type="scientific">Pseudodesulfovibrio profundus</name>
    <dbReference type="NCBI Taxonomy" id="57320"/>
    <lineage>
        <taxon>Bacteria</taxon>
        <taxon>Pseudomonadati</taxon>
        <taxon>Thermodesulfobacteriota</taxon>
        <taxon>Desulfovibrionia</taxon>
        <taxon>Desulfovibrionales</taxon>
        <taxon>Desulfovibrionaceae</taxon>
    </lineage>
</organism>
<protein>
    <submittedName>
        <fullName evidence="4">Resolvase domain protein</fullName>
    </submittedName>
</protein>
<gene>
    <name evidence="4" type="ORF">DPRO_0695</name>
</gene>
<reference evidence="5" key="1">
    <citation type="submission" date="2017-09" db="EMBL/GenBank/DDBJ databases">
        <authorList>
            <person name="Regsiter A."/>
            <person name="William W."/>
        </authorList>
    </citation>
    <scope>NUCLEOTIDE SEQUENCE [LARGE SCALE GENOMIC DNA]</scope>
    <source>
        <strain evidence="5">500-1</strain>
    </source>
</reference>
<dbReference type="PROSITE" id="PS51736">
    <property type="entry name" value="RECOMBINASES_3"/>
    <property type="match status" value="1"/>
</dbReference>
<dbReference type="InterPro" id="IPR038109">
    <property type="entry name" value="DNA_bind_recomb_sf"/>
</dbReference>
<dbReference type="GO" id="GO:0003677">
    <property type="term" value="F:DNA binding"/>
    <property type="evidence" value="ECO:0007669"/>
    <property type="project" value="InterPro"/>
</dbReference>
<dbReference type="InterPro" id="IPR006119">
    <property type="entry name" value="Resolv_N"/>
</dbReference>
<proteinExistence type="predicted"/>
<dbReference type="RefSeq" id="WP_097010800.1">
    <property type="nucleotide sequence ID" value="NZ_LT907975.1"/>
</dbReference>
<feature type="domain" description="Resolvase/invertase-type recombinase catalytic" evidence="2">
    <location>
        <begin position="24"/>
        <end position="176"/>
    </location>
</feature>
<dbReference type="Pfam" id="PF07508">
    <property type="entry name" value="Recombinase"/>
    <property type="match status" value="1"/>
</dbReference>
<dbReference type="Proteomes" id="UP000219215">
    <property type="component" value="Chromosome DPRO"/>
</dbReference>
<evidence type="ECO:0000259" key="2">
    <source>
        <dbReference type="PROSITE" id="PS51736"/>
    </source>
</evidence>
<keyword evidence="5" id="KW-1185">Reference proteome</keyword>
<evidence type="ECO:0000259" key="3">
    <source>
        <dbReference type="PROSITE" id="PS51737"/>
    </source>
</evidence>
<dbReference type="Gene3D" id="3.90.1750.20">
    <property type="entry name" value="Putative Large Serine Recombinase, Chain B, Domain 2"/>
    <property type="match status" value="1"/>
</dbReference>
<dbReference type="PANTHER" id="PTHR30461:SF23">
    <property type="entry name" value="DNA RECOMBINASE-RELATED"/>
    <property type="match status" value="1"/>
</dbReference>
<dbReference type="KEGG" id="pprf:DPRO_0695"/>
<dbReference type="SUPFAM" id="SSF53041">
    <property type="entry name" value="Resolvase-like"/>
    <property type="match status" value="1"/>
</dbReference>
<dbReference type="AlphaFoldDB" id="A0A2C8F5B3"/>
<dbReference type="SMART" id="SM00857">
    <property type="entry name" value="Resolvase"/>
    <property type="match status" value="1"/>
</dbReference>
<dbReference type="Pfam" id="PF00239">
    <property type="entry name" value="Resolvase"/>
    <property type="match status" value="1"/>
</dbReference>